<feature type="active site" evidence="13">
    <location>
        <position position="228"/>
    </location>
</feature>
<dbReference type="FunFam" id="3.30.870.10:FF:000021">
    <property type="entry name" value="Cardiolipin synthase"/>
    <property type="match status" value="1"/>
</dbReference>
<comment type="catalytic activity">
    <reaction evidence="13">
        <text>2 a 1,2-diacyl-sn-glycero-3-phospho-(1'-sn-glycerol) = a cardiolipin + glycerol</text>
        <dbReference type="Rhea" id="RHEA:31451"/>
        <dbReference type="ChEBI" id="CHEBI:17754"/>
        <dbReference type="ChEBI" id="CHEBI:62237"/>
        <dbReference type="ChEBI" id="CHEBI:64716"/>
    </reaction>
</comment>
<dbReference type="PANTHER" id="PTHR21248:SF22">
    <property type="entry name" value="PHOSPHOLIPASE D"/>
    <property type="match status" value="1"/>
</dbReference>
<feature type="transmembrane region" description="Helical" evidence="13">
    <location>
        <begin position="7"/>
        <end position="24"/>
    </location>
</feature>
<evidence type="ECO:0000259" key="15">
    <source>
        <dbReference type="PROSITE" id="PS50035"/>
    </source>
</evidence>
<dbReference type="NCBIfam" id="TIGR04265">
    <property type="entry name" value="bac_cardiolipin"/>
    <property type="match status" value="1"/>
</dbReference>
<keyword evidence="10 13" id="KW-0594">Phospholipid biosynthesis</keyword>
<dbReference type="eggNOG" id="COG1502">
    <property type="taxonomic scope" value="Bacteria"/>
</dbReference>
<evidence type="ECO:0000256" key="5">
    <source>
        <dbReference type="ARBA" id="ARBA00022692"/>
    </source>
</evidence>
<comment type="caution">
    <text evidence="16">The sequence shown here is derived from an EMBL/GenBank/DDBJ whole genome shotgun (WGS) entry which is preliminary data.</text>
</comment>
<evidence type="ECO:0000256" key="6">
    <source>
        <dbReference type="ARBA" id="ARBA00022737"/>
    </source>
</evidence>
<keyword evidence="4 13" id="KW-0808">Transferase</keyword>
<feature type="active site" evidence="13">
    <location>
        <position position="406"/>
    </location>
</feature>
<dbReference type="CDD" id="cd09110">
    <property type="entry name" value="PLDc_CLS_1"/>
    <property type="match status" value="1"/>
</dbReference>
<evidence type="ECO:0000256" key="14">
    <source>
        <dbReference type="NCBIfam" id="TIGR04265"/>
    </source>
</evidence>
<dbReference type="HOGENOM" id="CLU_038053_1_1_9"/>
<keyword evidence="7 13" id="KW-1133">Transmembrane helix</keyword>
<dbReference type="InterPro" id="IPR022924">
    <property type="entry name" value="Cardiolipin_synthase"/>
</dbReference>
<keyword evidence="17" id="KW-1185">Reference proteome</keyword>
<dbReference type="HAMAP" id="MF_01916">
    <property type="entry name" value="Cardiolipin_synth_Cls"/>
    <property type="match status" value="1"/>
</dbReference>
<evidence type="ECO:0000256" key="7">
    <source>
        <dbReference type="ARBA" id="ARBA00022989"/>
    </source>
</evidence>
<organism evidence="16 17">
    <name type="scientific">Granulicatella adiacens ATCC 49175</name>
    <dbReference type="NCBI Taxonomy" id="638301"/>
    <lineage>
        <taxon>Bacteria</taxon>
        <taxon>Bacillati</taxon>
        <taxon>Bacillota</taxon>
        <taxon>Bacilli</taxon>
        <taxon>Lactobacillales</taxon>
        <taxon>Carnobacteriaceae</taxon>
        <taxon>Granulicatella</taxon>
    </lineage>
</organism>
<dbReference type="SMART" id="SM00155">
    <property type="entry name" value="PLDc"/>
    <property type="match status" value="2"/>
</dbReference>
<keyword evidence="9 13" id="KW-0472">Membrane</keyword>
<keyword evidence="3 13" id="KW-0444">Lipid biosynthesis</keyword>
<dbReference type="STRING" id="638301.HMPREF0444_0095"/>
<dbReference type="CDD" id="cd09112">
    <property type="entry name" value="PLDc_CLS_2"/>
    <property type="match status" value="1"/>
</dbReference>
<dbReference type="GO" id="GO:0005886">
    <property type="term" value="C:plasma membrane"/>
    <property type="evidence" value="ECO:0007669"/>
    <property type="project" value="UniProtKB-SubCell"/>
</dbReference>
<dbReference type="InterPro" id="IPR001736">
    <property type="entry name" value="PLipase_D/transphosphatidylase"/>
</dbReference>
<keyword evidence="6" id="KW-0677">Repeat</keyword>
<dbReference type="PROSITE" id="PS50035">
    <property type="entry name" value="PLD"/>
    <property type="match status" value="2"/>
</dbReference>
<dbReference type="AlphaFoldDB" id="C8NDV0"/>
<evidence type="ECO:0000313" key="17">
    <source>
        <dbReference type="Proteomes" id="UP000005926"/>
    </source>
</evidence>
<dbReference type="GeneID" id="78411638"/>
<dbReference type="Pfam" id="PF13396">
    <property type="entry name" value="PLDc_N"/>
    <property type="match status" value="1"/>
</dbReference>
<dbReference type="GO" id="GO:0032049">
    <property type="term" value="P:cardiolipin biosynthetic process"/>
    <property type="evidence" value="ECO:0007669"/>
    <property type="project" value="UniProtKB-UniRule"/>
</dbReference>
<dbReference type="EMBL" id="ACKZ01000005">
    <property type="protein sequence ID" value="EEW38174.1"/>
    <property type="molecule type" value="Genomic_DNA"/>
</dbReference>
<feature type="domain" description="PLD phosphodiesterase" evidence="15">
    <location>
        <begin position="221"/>
        <end position="248"/>
    </location>
</feature>
<gene>
    <name evidence="16" type="primary">cls</name>
    <name evidence="16" type="ORF">HMPREF0444_0095</name>
</gene>
<evidence type="ECO:0000256" key="10">
    <source>
        <dbReference type="ARBA" id="ARBA00023209"/>
    </source>
</evidence>
<comment type="similarity">
    <text evidence="13">Belongs to the phospholipase D family. Cardiolipin synthase subfamily.</text>
</comment>
<proteinExistence type="inferred from homology"/>
<evidence type="ECO:0000256" key="2">
    <source>
        <dbReference type="ARBA" id="ARBA00022475"/>
    </source>
</evidence>
<dbReference type="EC" id="2.7.8.-" evidence="13 14"/>
<feature type="active site" evidence="13">
    <location>
        <position position="233"/>
    </location>
</feature>
<feature type="transmembrane region" description="Helical" evidence="13">
    <location>
        <begin position="30"/>
        <end position="54"/>
    </location>
</feature>
<keyword evidence="5 13" id="KW-0812">Transmembrane</keyword>
<comment type="subcellular location">
    <subcellularLocation>
        <location evidence="1 13">Cell membrane</location>
        <topology evidence="1 13">Multi-pass membrane protein</topology>
    </subcellularLocation>
</comment>
<keyword evidence="16" id="KW-0378">Hydrolase</keyword>
<comment type="function">
    <text evidence="12 13">Catalyzes the reversible phosphatidyl group transfer from one phosphatidylglycerol molecule to another to form cardiolipin (CL) (diphosphatidylglycerol) and glycerol.</text>
</comment>
<dbReference type="InterPro" id="IPR025202">
    <property type="entry name" value="PLD-like_dom"/>
</dbReference>
<evidence type="ECO:0000256" key="12">
    <source>
        <dbReference type="ARBA" id="ARBA00057569"/>
    </source>
</evidence>
<reference evidence="16 17" key="1">
    <citation type="submission" date="2009-08" db="EMBL/GenBank/DDBJ databases">
        <authorList>
            <person name="Muzny D."/>
            <person name="Qin X."/>
            <person name="Deng J."/>
            <person name="Jiang H."/>
            <person name="Liu Y."/>
            <person name="Qu J."/>
            <person name="Song X.-Z."/>
            <person name="Zhang L."/>
            <person name="Thornton R."/>
            <person name="Coyle M."/>
            <person name="Francisco L."/>
            <person name="Jackson L."/>
            <person name="Javaid M."/>
            <person name="Korchina V."/>
            <person name="Kovar C."/>
            <person name="Mata R."/>
            <person name="Mathew T."/>
            <person name="Ngo R."/>
            <person name="Nguyen L."/>
            <person name="Nguyen N."/>
            <person name="Okwuonu G."/>
            <person name="Ongeri F."/>
            <person name="Pham C."/>
            <person name="Simmons D."/>
            <person name="Wilczek-Boney K."/>
            <person name="Hale W."/>
            <person name="Jakkamsetti A."/>
            <person name="Pham P."/>
            <person name="Ruth R."/>
            <person name="San Lucas F."/>
            <person name="Warren J."/>
            <person name="Zhang J."/>
            <person name="Zhao Z."/>
            <person name="Zhou C."/>
            <person name="Zhu D."/>
            <person name="Lee S."/>
            <person name="Bess C."/>
            <person name="Blankenburg K."/>
            <person name="Forbes L."/>
            <person name="Fu Q."/>
            <person name="Gubbala S."/>
            <person name="Hirani K."/>
            <person name="Jayaseelan J.C."/>
            <person name="Lara F."/>
            <person name="Munidasa M."/>
            <person name="Palculict T."/>
            <person name="Patil S."/>
            <person name="Pu L.-L."/>
            <person name="Saada N."/>
            <person name="Tang L."/>
            <person name="Weissenberger G."/>
            <person name="Zhu Y."/>
            <person name="Hemphill L."/>
            <person name="Shang Y."/>
            <person name="Youmans B."/>
            <person name="Ayvaz T."/>
            <person name="Ross M."/>
            <person name="Santibanez J."/>
            <person name="Aqrawi P."/>
            <person name="Gross S."/>
            <person name="Joshi V."/>
            <person name="Fowler G."/>
            <person name="Nazareth L."/>
            <person name="Reid J."/>
            <person name="Worley K."/>
            <person name="Petrosino J."/>
            <person name="Highlander S."/>
            <person name="Gibbs R."/>
        </authorList>
    </citation>
    <scope>NUCLEOTIDE SEQUENCE [LARGE SCALE GENOMIC DNA]</scope>
    <source>
        <strain evidence="16 17">ATCC 49175</strain>
    </source>
</reference>
<dbReference type="GO" id="GO:0016787">
    <property type="term" value="F:hydrolase activity"/>
    <property type="evidence" value="ECO:0007669"/>
    <property type="project" value="UniProtKB-KW"/>
</dbReference>
<dbReference type="Gene3D" id="3.30.870.10">
    <property type="entry name" value="Endonuclease Chain A"/>
    <property type="match status" value="2"/>
</dbReference>
<evidence type="ECO:0000313" key="16">
    <source>
        <dbReference type="EMBL" id="EEW38174.1"/>
    </source>
</evidence>
<evidence type="ECO:0000256" key="1">
    <source>
        <dbReference type="ARBA" id="ARBA00004651"/>
    </source>
</evidence>
<keyword evidence="2 13" id="KW-1003">Cell membrane</keyword>
<dbReference type="PANTHER" id="PTHR21248">
    <property type="entry name" value="CARDIOLIPIN SYNTHASE"/>
    <property type="match status" value="1"/>
</dbReference>
<feature type="active site" evidence="13">
    <location>
        <position position="404"/>
    </location>
</feature>
<feature type="active site" evidence="13">
    <location>
        <position position="226"/>
    </location>
</feature>
<dbReference type="Proteomes" id="UP000005926">
    <property type="component" value="Unassembled WGS sequence"/>
</dbReference>
<accession>C8NDV0</accession>
<dbReference type="GO" id="GO:0008808">
    <property type="term" value="F:cardiolipin synthase activity"/>
    <property type="evidence" value="ECO:0007669"/>
    <property type="project" value="UniProtKB-UniRule"/>
</dbReference>
<dbReference type="InterPro" id="IPR027379">
    <property type="entry name" value="CLS_N"/>
</dbReference>
<dbReference type="SUPFAM" id="SSF56024">
    <property type="entry name" value="Phospholipase D/nuclease"/>
    <property type="match status" value="2"/>
</dbReference>
<dbReference type="Pfam" id="PF13091">
    <property type="entry name" value="PLDc_2"/>
    <property type="match status" value="2"/>
</dbReference>
<evidence type="ECO:0000256" key="3">
    <source>
        <dbReference type="ARBA" id="ARBA00022516"/>
    </source>
</evidence>
<dbReference type="RefSeq" id="WP_005605003.1">
    <property type="nucleotide sequence ID" value="NZ_CP102283.1"/>
</dbReference>
<protein>
    <recommendedName>
        <fullName evidence="13 14">Cardiolipin synthase</fullName>
        <shortName evidence="13">CL synthase</shortName>
        <ecNumber evidence="13 14">2.7.8.-</ecNumber>
    </recommendedName>
</protein>
<evidence type="ECO:0000256" key="4">
    <source>
        <dbReference type="ARBA" id="ARBA00022679"/>
    </source>
</evidence>
<sequence>MEFITSFLYLIILANTIVAVITVFREPREIAATWGWLIVLIMLPIIGFIIYFFFGRRIRKKRIFNMKSQETVGLQELVEQQQRDLERTKEKIGAPKFRFKNEYQEDLASFFLETDDAIITENNEVTLYVSGEDKFAQLKADIEQAQHHIHLQYYIFNDDTIGHEIMDLLIEKAREGIEVLVIYDALGARTTRQGFWKKLHEAGGHTVAFFGYSLGFINWRINYRNHRKIVVIDGKIGYVGGFNIGDEYLGKGKLGYWRDTHLRIVGDAVYSLQSRFFIDWNAAVHEDKRREFFPEYFPVIESMGQNTIQVVSTGPDASLQKIKLGLIKMISMAKKSVWIQTPYFIPDESVQEALSIAALSGVDVRIMIPSKPDYPIVYRATEFYASQIIQSGVKVYVYQNGFLHAKTMIVDGELVTVGTSNFDMRSFRLNFEVNAFIYNEEVARQVETDFLKDLHNCTIATKDYFDKQSRWKKFKQKFARLFAPIL</sequence>
<feature type="domain" description="PLD phosphodiesterase" evidence="15">
    <location>
        <begin position="399"/>
        <end position="426"/>
    </location>
</feature>
<dbReference type="FunFam" id="3.30.870.10:FF:000014">
    <property type="entry name" value="Cardiolipin synthase"/>
    <property type="match status" value="1"/>
</dbReference>
<evidence type="ECO:0000256" key="11">
    <source>
        <dbReference type="ARBA" id="ARBA00023264"/>
    </source>
</evidence>
<evidence type="ECO:0000256" key="9">
    <source>
        <dbReference type="ARBA" id="ARBA00023136"/>
    </source>
</evidence>
<feature type="active site" evidence="13">
    <location>
        <position position="411"/>
    </location>
</feature>
<name>C8NDV0_9LACT</name>
<evidence type="ECO:0000256" key="13">
    <source>
        <dbReference type="HAMAP-Rule" id="MF_01916"/>
    </source>
</evidence>
<dbReference type="InterPro" id="IPR030874">
    <property type="entry name" value="Cardiolipin_synth_Firmi"/>
</dbReference>
<keyword evidence="11 13" id="KW-1208">Phospholipid metabolism</keyword>
<evidence type="ECO:0000256" key="8">
    <source>
        <dbReference type="ARBA" id="ARBA00023098"/>
    </source>
</evidence>
<keyword evidence="8 13" id="KW-0443">Lipid metabolism</keyword>